<dbReference type="Proteomes" id="UP001566132">
    <property type="component" value="Unassembled WGS sequence"/>
</dbReference>
<name>A0ABD1E3N3_HYPHA</name>
<dbReference type="EMBL" id="JBDJPC010000012">
    <property type="protein sequence ID" value="KAL1489294.1"/>
    <property type="molecule type" value="Genomic_DNA"/>
</dbReference>
<evidence type="ECO:0000313" key="2">
    <source>
        <dbReference type="EMBL" id="KAL1489294.1"/>
    </source>
</evidence>
<dbReference type="AlphaFoldDB" id="A0ABD1E3N3"/>
<proteinExistence type="predicted"/>
<accession>A0ABD1E3N3</accession>
<keyword evidence="3" id="KW-1185">Reference proteome</keyword>
<evidence type="ECO:0000313" key="3">
    <source>
        <dbReference type="Proteomes" id="UP001566132"/>
    </source>
</evidence>
<feature type="region of interest" description="Disordered" evidence="1">
    <location>
        <begin position="94"/>
        <end position="127"/>
    </location>
</feature>
<protein>
    <submittedName>
        <fullName evidence="2">Uncharacterized protein</fullName>
    </submittedName>
</protein>
<evidence type="ECO:0000256" key="1">
    <source>
        <dbReference type="SAM" id="MobiDB-lite"/>
    </source>
</evidence>
<sequence>MAYIKKCSYTDLHLKVNLKFKMLINPVNIVNLLLITFTSQNLPNTPTTEKERAEAKEVENIITRTSNDISWEFQTQDTLEFDDPSEEHEAQIIEDEGDIQRYQGDSDFTPQPLCAPGNEPLTFEYEP</sequence>
<reference evidence="2 3" key="1">
    <citation type="submission" date="2024-05" db="EMBL/GenBank/DDBJ databases">
        <title>Genetic variation in Jamaican populations of the coffee berry borer (Hypothenemus hampei).</title>
        <authorList>
            <person name="Errbii M."/>
            <person name="Myrie A."/>
        </authorList>
    </citation>
    <scope>NUCLEOTIDE SEQUENCE [LARGE SCALE GENOMIC DNA]</scope>
    <source>
        <strain evidence="2">JA-Hopewell-2020-01-JO</strain>
        <tissue evidence="2">Whole body</tissue>
    </source>
</reference>
<organism evidence="2 3">
    <name type="scientific">Hypothenemus hampei</name>
    <name type="common">Coffee berry borer</name>
    <dbReference type="NCBI Taxonomy" id="57062"/>
    <lineage>
        <taxon>Eukaryota</taxon>
        <taxon>Metazoa</taxon>
        <taxon>Ecdysozoa</taxon>
        <taxon>Arthropoda</taxon>
        <taxon>Hexapoda</taxon>
        <taxon>Insecta</taxon>
        <taxon>Pterygota</taxon>
        <taxon>Neoptera</taxon>
        <taxon>Endopterygota</taxon>
        <taxon>Coleoptera</taxon>
        <taxon>Polyphaga</taxon>
        <taxon>Cucujiformia</taxon>
        <taxon>Curculionidae</taxon>
        <taxon>Scolytinae</taxon>
        <taxon>Hypothenemus</taxon>
    </lineage>
</organism>
<comment type="caution">
    <text evidence="2">The sequence shown here is derived from an EMBL/GenBank/DDBJ whole genome shotgun (WGS) entry which is preliminary data.</text>
</comment>
<gene>
    <name evidence="2" type="ORF">ABEB36_014217</name>
</gene>